<evidence type="ECO:0000259" key="8">
    <source>
        <dbReference type="PROSITE" id="PS50112"/>
    </source>
</evidence>
<feature type="domain" description="Histidine kinase" evidence="6">
    <location>
        <begin position="440"/>
        <end position="665"/>
    </location>
</feature>
<dbReference type="Pfam" id="PF00512">
    <property type="entry name" value="HisKA"/>
    <property type="match status" value="1"/>
</dbReference>
<dbReference type="Gene3D" id="1.10.287.130">
    <property type="match status" value="1"/>
</dbReference>
<dbReference type="InterPro" id="IPR003661">
    <property type="entry name" value="HisK_dim/P_dom"/>
</dbReference>
<feature type="domain" description="Response regulatory" evidence="7">
    <location>
        <begin position="698"/>
        <end position="813"/>
    </location>
</feature>
<keyword evidence="9" id="KW-0808">Transferase</keyword>
<dbReference type="InterPro" id="IPR013656">
    <property type="entry name" value="PAS_4"/>
</dbReference>
<dbReference type="InterPro" id="IPR000014">
    <property type="entry name" value="PAS"/>
</dbReference>
<dbReference type="SMART" id="SM00388">
    <property type="entry name" value="HisKA"/>
    <property type="match status" value="1"/>
</dbReference>
<evidence type="ECO:0000256" key="2">
    <source>
        <dbReference type="ARBA" id="ARBA00012438"/>
    </source>
</evidence>
<dbReference type="Gene3D" id="3.30.450.20">
    <property type="entry name" value="PAS domain"/>
    <property type="match status" value="2"/>
</dbReference>
<organism evidence="9">
    <name type="scientific">uncultured Alphaproteobacteria bacterium</name>
    <dbReference type="NCBI Taxonomy" id="91750"/>
    <lineage>
        <taxon>Bacteria</taxon>
        <taxon>Pseudomonadati</taxon>
        <taxon>Pseudomonadota</taxon>
        <taxon>Alphaproteobacteria</taxon>
        <taxon>environmental samples</taxon>
    </lineage>
</organism>
<dbReference type="InterPro" id="IPR004358">
    <property type="entry name" value="Sig_transdc_His_kin-like_C"/>
</dbReference>
<keyword evidence="5" id="KW-1133">Transmembrane helix</keyword>
<name>A0A212JNS4_9PROT</name>
<evidence type="ECO:0000256" key="5">
    <source>
        <dbReference type="SAM" id="Phobius"/>
    </source>
</evidence>
<keyword evidence="3 4" id="KW-0597">Phosphoprotein</keyword>
<dbReference type="PANTHER" id="PTHR43065:SF42">
    <property type="entry name" value="TWO-COMPONENT SENSOR PPRA"/>
    <property type="match status" value="1"/>
</dbReference>
<feature type="transmembrane region" description="Helical" evidence="5">
    <location>
        <begin position="31"/>
        <end position="49"/>
    </location>
</feature>
<dbReference type="EMBL" id="FLUO01000001">
    <property type="protein sequence ID" value="SBW01062.1"/>
    <property type="molecule type" value="Genomic_DNA"/>
</dbReference>
<dbReference type="InterPro" id="IPR035965">
    <property type="entry name" value="PAS-like_dom_sf"/>
</dbReference>
<gene>
    <name evidence="9" type="ORF">KL86APRO_11374</name>
</gene>
<dbReference type="Gene3D" id="3.30.565.10">
    <property type="entry name" value="Histidine kinase-like ATPase, C-terminal domain"/>
    <property type="match status" value="1"/>
</dbReference>
<evidence type="ECO:0000256" key="4">
    <source>
        <dbReference type="PROSITE-ProRule" id="PRU00169"/>
    </source>
</evidence>
<dbReference type="Gene3D" id="3.40.50.2300">
    <property type="match status" value="1"/>
</dbReference>
<proteinExistence type="predicted"/>
<dbReference type="SMART" id="SM00448">
    <property type="entry name" value="REC"/>
    <property type="match status" value="1"/>
</dbReference>
<dbReference type="InterPro" id="IPR005467">
    <property type="entry name" value="His_kinase_dom"/>
</dbReference>
<dbReference type="Pfam" id="PF08448">
    <property type="entry name" value="PAS_4"/>
    <property type="match status" value="2"/>
</dbReference>
<dbReference type="FunFam" id="1.10.287.130:FF:000037">
    <property type="entry name" value="Hybrid sensor histidine kinase/response regulator"/>
    <property type="match status" value="1"/>
</dbReference>
<dbReference type="InterPro" id="IPR003594">
    <property type="entry name" value="HATPase_dom"/>
</dbReference>
<dbReference type="InterPro" id="IPR036890">
    <property type="entry name" value="HATPase_C_sf"/>
</dbReference>
<dbReference type="PANTHER" id="PTHR43065">
    <property type="entry name" value="SENSOR HISTIDINE KINASE"/>
    <property type="match status" value="1"/>
</dbReference>
<dbReference type="SMART" id="SM00387">
    <property type="entry name" value="HATPase_c"/>
    <property type="match status" value="1"/>
</dbReference>
<dbReference type="SUPFAM" id="SSF55874">
    <property type="entry name" value="ATPase domain of HSP90 chaperone/DNA topoisomerase II/histidine kinase"/>
    <property type="match status" value="1"/>
</dbReference>
<dbReference type="SMART" id="SM00091">
    <property type="entry name" value="PAS"/>
    <property type="match status" value="3"/>
</dbReference>
<dbReference type="EC" id="2.7.13.3" evidence="2"/>
<protein>
    <recommendedName>
        <fullName evidence="2">histidine kinase</fullName>
        <ecNumber evidence="2">2.7.13.3</ecNumber>
    </recommendedName>
</protein>
<dbReference type="PROSITE" id="PS50112">
    <property type="entry name" value="PAS"/>
    <property type="match status" value="2"/>
</dbReference>
<dbReference type="Pfam" id="PF00072">
    <property type="entry name" value="Response_reg"/>
    <property type="match status" value="1"/>
</dbReference>
<dbReference type="PRINTS" id="PR00344">
    <property type="entry name" value="BCTRLSENSOR"/>
</dbReference>
<evidence type="ECO:0000256" key="3">
    <source>
        <dbReference type="ARBA" id="ARBA00022553"/>
    </source>
</evidence>
<dbReference type="Pfam" id="PF02518">
    <property type="entry name" value="HATPase_c"/>
    <property type="match status" value="1"/>
</dbReference>
<dbReference type="InterPro" id="IPR011006">
    <property type="entry name" value="CheY-like_superfamily"/>
</dbReference>
<dbReference type="CDD" id="cd00130">
    <property type="entry name" value="PAS"/>
    <property type="match status" value="2"/>
</dbReference>
<keyword evidence="5" id="KW-0812">Transmembrane</keyword>
<dbReference type="PROSITE" id="PS50109">
    <property type="entry name" value="HIS_KIN"/>
    <property type="match status" value="1"/>
</dbReference>
<reference evidence="9" key="1">
    <citation type="submission" date="2016-04" db="EMBL/GenBank/DDBJ databases">
        <authorList>
            <person name="Evans L.H."/>
            <person name="Alamgir A."/>
            <person name="Owens N."/>
            <person name="Weber N.D."/>
            <person name="Virtaneva K."/>
            <person name="Barbian K."/>
            <person name="Babar A."/>
            <person name="Rosenke K."/>
        </authorList>
    </citation>
    <scope>NUCLEOTIDE SEQUENCE</scope>
    <source>
        <strain evidence="9">86</strain>
    </source>
</reference>
<dbReference type="PROSITE" id="PS50110">
    <property type="entry name" value="RESPONSE_REGULATORY"/>
    <property type="match status" value="1"/>
</dbReference>
<feature type="transmembrane region" description="Helical" evidence="5">
    <location>
        <begin position="7"/>
        <end position="25"/>
    </location>
</feature>
<evidence type="ECO:0000313" key="9">
    <source>
        <dbReference type="EMBL" id="SBW01062.1"/>
    </source>
</evidence>
<dbReference type="SUPFAM" id="SSF47384">
    <property type="entry name" value="Homodimeric domain of signal transducing histidine kinase"/>
    <property type="match status" value="1"/>
</dbReference>
<dbReference type="InterPro" id="IPR036097">
    <property type="entry name" value="HisK_dim/P_sf"/>
</dbReference>
<sequence length="818" mass="87065">MIKGFSTWGALIVVLGFGLVIGGATQTGVSAALMAGGAGFGLIGAFLVLREASHGQAAIARAEALDAAFGRDGRALRIVDAQGQTLAANAEGRRFWGKADPLAVLEARHADGETDREAFERLEAAYRAGLDATQELALAGGAERDWVRVEIRALDRPQGARLLAAADVSARRAVENVLKGEREYLGDFLDFLPVGVYALDSEQIFRYVNRTLAEWLGAPPDRFVGQPLAAVLADGSTRPEIDGAWRGLVRLRGPRGGAFTALLTHTLYEENGETLTRAALVRDIDADGGEAGVAGTGALARRVFDDAPVGIAVVDVGGLPYPMLAEANETLAGLLGRQRDDLIGVRLEEIVDPAMREEVAQVFRRAAAGVQVAPLEVRLDSPRDVTAMLHIRPLPADDADDGEPPARQIIHVIDTTDRRALQMQTAQAQKMQAMGQLAGGVAHDFNNLLTAMIGFCDLLLQRHGPGSASFTDIMQIKQNANRAANLVRQLLAFSRRQPLLPRFVKVPDALAELSHLLRRLLGETIALELVHGRDVGYVRVDPGQFDQVIINLAVNARDAMVGGGTLTIRTGAINLPEPLKVGAETVAPGHYVTVEVADTGTGIAKEDLSRIFEPFFTTKAGTAAAGTGLGLSTVYGIVRQTEGTVTVESRPGEGATFTIYLPRFDDAQVRARAGAPAHGLADPPEPRGKTFPLPEGKVVLIVEDEDAVRVFAARALKAKGYSVLEAADGERAIAQLADHPEVDVLVSDMVMPGMDGATLARLVRQTYPKIRVVLMSGYSEEIASDDLADSPDILFLAKPFSLDALAAKVAEALDGRDA</sequence>
<dbReference type="AlphaFoldDB" id="A0A212JNS4"/>
<keyword evidence="5" id="KW-0472">Membrane</keyword>
<evidence type="ECO:0000259" key="6">
    <source>
        <dbReference type="PROSITE" id="PS50109"/>
    </source>
</evidence>
<dbReference type="SUPFAM" id="SSF52172">
    <property type="entry name" value="CheY-like"/>
    <property type="match status" value="1"/>
</dbReference>
<dbReference type="GO" id="GO:0000155">
    <property type="term" value="F:phosphorelay sensor kinase activity"/>
    <property type="evidence" value="ECO:0007669"/>
    <property type="project" value="InterPro"/>
</dbReference>
<feature type="modified residue" description="4-aspartylphosphate" evidence="4">
    <location>
        <position position="748"/>
    </location>
</feature>
<comment type="catalytic activity">
    <reaction evidence="1">
        <text>ATP + protein L-histidine = ADP + protein N-phospho-L-histidine.</text>
        <dbReference type="EC" id="2.7.13.3"/>
    </reaction>
</comment>
<dbReference type="CDD" id="cd00082">
    <property type="entry name" value="HisKA"/>
    <property type="match status" value="1"/>
</dbReference>
<feature type="domain" description="PAS" evidence="8">
    <location>
        <begin position="181"/>
        <end position="226"/>
    </location>
</feature>
<dbReference type="SUPFAM" id="SSF55785">
    <property type="entry name" value="PYP-like sensor domain (PAS domain)"/>
    <property type="match status" value="2"/>
</dbReference>
<accession>A0A212JNS4</accession>
<dbReference type="InterPro" id="IPR001789">
    <property type="entry name" value="Sig_transdc_resp-reg_receiver"/>
</dbReference>
<evidence type="ECO:0000256" key="1">
    <source>
        <dbReference type="ARBA" id="ARBA00000085"/>
    </source>
</evidence>
<evidence type="ECO:0000259" key="7">
    <source>
        <dbReference type="PROSITE" id="PS50110"/>
    </source>
</evidence>
<keyword evidence="9" id="KW-0418">Kinase</keyword>
<feature type="domain" description="PAS" evidence="8">
    <location>
        <begin position="296"/>
        <end position="370"/>
    </location>
</feature>